<keyword evidence="2" id="KW-1133">Transmembrane helix</keyword>
<dbReference type="GO" id="GO:0016020">
    <property type="term" value="C:membrane"/>
    <property type="evidence" value="ECO:0007669"/>
    <property type="project" value="TreeGrafter"/>
</dbReference>
<feature type="transmembrane region" description="Helical" evidence="2">
    <location>
        <begin position="138"/>
        <end position="155"/>
    </location>
</feature>
<keyword evidence="2" id="KW-0472">Membrane</keyword>
<accession>A0A9W6QZD6</accession>
<feature type="transmembrane region" description="Helical" evidence="2">
    <location>
        <begin position="6"/>
        <end position="25"/>
    </location>
</feature>
<dbReference type="Proteomes" id="UP001165136">
    <property type="component" value="Unassembled WGS sequence"/>
</dbReference>
<reference evidence="3" key="1">
    <citation type="submission" date="2023-03" db="EMBL/GenBank/DDBJ databases">
        <title>Amycolatopsis taiwanensis NBRC 103393.</title>
        <authorList>
            <person name="Ichikawa N."/>
            <person name="Sato H."/>
            <person name="Tonouchi N."/>
        </authorList>
    </citation>
    <scope>NUCLEOTIDE SEQUENCE</scope>
    <source>
        <strain evidence="3">NBRC 103393</strain>
    </source>
</reference>
<organism evidence="3 4">
    <name type="scientific">Amycolatopsis taiwanensis</name>
    <dbReference type="NCBI Taxonomy" id="342230"/>
    <lineage>
        <taxon>Bacteria</taxon>
        <taxon>Bacillati</taxon>
        <taxon>Actinomycetota</taxon>
        <taxon>Actinomycetes</taxon>
        <taxon>Pseudonocardiales</taxon>
        <taxon>Pseudonocardiaceae</taxon>
        <taxon>Amycolatopsis</taxon>
    </lineage>
</organism>
<feature type="transmembrane region" description="Helical" evidence="2">
    <location>
        <begin position="103"/>
        <end position="126"/>
    </location>
</feature>
<evidence type="ECO:0000256" key="2">
    <source>
        <dbReference type="SAM" id="Phobius"/>
    </source>
</evidence>
<keyword evidence="4" id="KW-1185">Reference proteome</keyword>
<dbReference type="AlphaFoldDB" id="A0A9W6QZD6"/>
<feature type="region of interest" description="Disordered" evidence="1">
    <location>
        <begin position="274"/>
        <end position="299"/>
    </location>
</feature>
<name>A0A9W6QZD6_9PSEU</name>
<protein>
    <recommendedName>
        <fullName evidence="5">Steroid 5-alpha reductase C-terminal domain-containing protein</fullName>
    </recommendedName>
</protein>
<dbReference type="Gene3D" id="1.20.120.1630">
    <property type="match status" value="1"/>
</dbReference>
<comment type="caution">
    <text evidence="3">The sequence shown here is derived from an EMBL/GenBank/DDBJ whole genome shotgun (WGS) entry which is preliminary data.</text>
</comment>
<dbReference type="PANTHER" id="PTHR32251:SF23">
    <property type="entry name" value="3-OXO-5-ALPHA-STEROID 4-DEHYDROGENASE (DUF1295)"/>
    <property type="match status" value="1"/>
</dbReference>
<dbReference type="PANTHER" id="PTHR32251">
    <property type="entry name" value="3-OXO-5-ALPHA-STEROID 4-DEHYDROGENASE"/>
    <property type="match status" value="1"/>
</dbReference>
<sequence length="299" mass="33944">MVRVQALQLCLFVAGGAWLVTWLLSVLTREYSWVDRIWSVIPVVYLAIFAGAAGFADARLNTMFALSALWGARLTFNFARKGGYAPGGEDYRWAVLRERMRPWQFQVFNVVFISFYQNVILLLITLPGYTALTNRTSYGAADAVVTIVFLAFLAGETVADQQQWNFQTWKKRELAAGREPGRRFVQTGLFRYSRHPNFFFEQAQWWAMFAFGAIAAGSPWQWTVAGAVLLTLLFAGSTRFTESITLGRYPEYAGYQRSTPAMIPWRRSASGDRLGAARHDQQRADTEQGQHRHGHEDVM</sequence>
<gene>
    <name evidence="3" type="ORF">Atai01_31170</name>
</gene>
<dbReference type="Pfam" id="PF06966">
    <property type="entry name" value="DUF1295"/>
    <property type="match status" value="1"/>
</dbReference>
<evidence type="ECO:0008006" key="5">
    <source>
        <dbReference type="Google" id="ProtNLM"/>
    </source>
</evidence>
<feature type="compositionally biased region" description="Basic and acidic residues" evidence="1">
    <location>
        <begin position="275"/>
        <end position="299"/>
    </location>
</feature>
<keyword evidence="2" id="KW-0812">Transmembrane</keyword>
<dbReference type="InterPro" id="IPR010721">
    <property type="entry name" value="UstE-like"/>
</dbReference>
<feature type="transmembrane region" description="Helical" evidence="2">
    <location>
        <begin position="37"/>
        <end position="56"/>
    </location>
</feature>
<evidence type="ECO:0000313" key="3">
    <source>
        <dbReference type="EMBL" id="GLY66498.1"/>
    </source>
</evidence>
<evidence type="ECO:0000313" key="4">
    <source>
        <dbReference type="Proteomes" id="UP001165136"/>
    </source>
</evidence>
<evidence type="ECO:0000256" key="1">
    <source>
        <dbReference type="SAM" id="MobiDB-lite"/>
    </source>
</evidence>
<proteinExistence type="predicted"/>
<dbReference type="EMBL" id="BSTI01000006">
    <property type="protein sequence ID" value="GLY66498.1"/>
    <property type="molecule type" value="Genomic_DNA"/>
</dbReference>